<dbReference type="AlphaFoldDB" id="A0A0G1NPS0"/>
<dbReference type="EMBL" id="LCLU01000013">
    <property type="protein sequence ID" value="KKU22322.1"/>
    <property type="molecule type" value="Genomic_DNA"/>
</dbReference>
<dbReference type="Proteomes" id="UP000034569">
    <property type="component" value="Unassembled WGS sequence"/>
</dbReference>
<organism evidence="1 2">
    <name type="scientific">Candidatus Azambacteria bacterium GW2011_GWC1_46_13</name>
    <dbReference type="NCBI Taxonomy" id="1618619"/>
    <lineage>
        <taxon>Bacteria</taxon>
        <taxon>Candidatus Azamiibacteriota</taxon>
    </lineage>
</organism>
<sequence length="51" mass="5707">MAECARLESGYTERYREFESRLLRAVENNCREKAGIPKGIASSNLAPSANF</sequence>
<protein>
    <submittedName>
        <fullName evidence="1">Uncharacterized protein</fullName>
    </submittedName>
</protein>
<reference evidence="1 2" key="1">
    <citation type="journal article" date="2015" name="Nature">
        <title>rRNA introns, odd ribosomes, and small enigmatic genomes across a large radiation of phyla.</title>
        <authorList>
            <person name="Brown C.T."/>
            <person name="Hug L.A."/>
            <person name="Thomas B.C."/>
            <person name="Sharon I."/>
            <person name="Castelle C.J."/>
            <person name="Singh A."/>
            <person name="Wilkins M.J."/>
            <person name="Williams K.H."/>
            <person name="Banfield J.F."/>
        </authorList>
    </citation>
    <scope>NUCLEOTIDE SEQUENCE [LARGE SCALE GENOMIC DNA]</scope>
</reference>
<accession>A0A0G1NPS0</accession>
<gene>
    <name evidence="1" type="ORF">UX33_C0013G0006</name>
</gene>
<evidence type="ECO:0000313" key="1">
    <source>
        <dbReference type="EMBL" id="KKU22322.1"/>
    </source>
</evidence>
<name>A0A0G1NPS0_9BACT</name>
<proteinExistence type="predicted"/>
<comment type="caution">
    <text evidence="1">The sequence shown here is derived from an EMBL/GenBank/DDBJ whole genome shotgun (WGS) entry which is preliminary data.</text>
</comment>
<evidence type="ECO:0000313" key="2">
    <source>
        <dbReference type="Proteomes" id="UP000034569"/>
    </source>
</evidence>